<organism evidence="9 10">
    <name type="scientific">Rhodococcoides kyotonense</name>
    <dbReference type="NCBI Taxonomy" id="398843"/>
    <lineage>
        <taxon>Bacteria</taxon>
        <taxon>Bacillati</taxon>
        <taxon>Actinomycetota</taxon>
        <taxon>Actinomycetes</taxon>
        <taxon>Mycobacteriales</taxon>
        <taxon>Nocardiaceae</taxon>
        <taxon>Rhodococcoides</taxon>
    </lineage>
</organism>
<feature type="transmembrane region" description="Helical" evidence="7">
    <location>
        <begin position="199"/>
        <end position="224"/>
    </location>
</feature>
<sequence>MNVAVIDEPVRTRPRRGTVVRTLAVGLPAVLILLAAVAPTLLTSRSPLESNPRAVLLPPSWEHPFGTDQIGRDQLARVVHGAQYSLSIGVGAILLAAIVGVLIGTLSGLAPRVVDEAVTRFLDVVNAFPEVLLALVVIAVVGPGPVNVLVAIGVASIPRFARVVRAQVFVLRHSGWVEVATTQGLSYPRRVFKHIVPNVLGPVVVLGTIGTGTAMIAAAGLSFLRLGPQPPIPEWGAMLSESRDYVQLGWWLAVFPGLAILTTVAVVTLIGRRAQRRFEGRLP</sequence>
<dbReference type="Gene3D" id="1.10.3720.10">
    <property type="entry name" value="MetI-like"/>
    <property type="match status" value="1"/>
</dbReference>
<gene>
    <name evidence="9" type="ORF">SAMN05421642_104208</name>
</gene>
<comment type="similarity">
    <text evidence="7">Belongs to the binding-protein-dependent transport system permease family.</text>
</comment>
<dbReference type="AlphaFoldDB" id="A0A239GEF1"/>
<evidence type="ECO:0000256" key="6">
    <source>
        <dbReference type="ARBA" id="ARBA00023136"/>
    </source>
</evidence>
<keyword evidence="4 7" id="KW-0812">Transmembrane</keyword>
<dbReference type="SUPFAM" id="SSF161098">
    <property type="entry name" value="MetI-like"/>
    <property type="match status" value="1"/>
</dbReference>
<evidence type="ECO:0000313" key="9">
    <source>
        <dbReference type="EMBL" id="SNS67686.1"/>
    </source>
</evidence>
<dbReference type="OrthoDB" id="9812701at2"/>
<evidence type="ECO:0000256" key="5">
    <source>
        <dbReference type="ARBA" id="ARBA00022989"/>
    </source>
</evidence>
<protein>
    <submittedName>
        <fullName evidence="9">Peptide/nickel transport system permease protein</fullName>
    </submittedName>
</protein>
<dbReference type="Pfam" id="PF00528">
    <property type="entry name" value="BPD_transp_1"/>
    <property type="match status" value="1"/>
</dbReference>
<dbReference type="Proteomes" id="UP000198327">
    <property type="component" value="Unassembled WGS sequence"/>
</dbReference>
<dbReference type="RefSeq" id="WP_089245136.1">
    <property type="nucleotide sequence ID" value="NZ_FZOW01000004.1"/>
</dbReference>
<dbReference type="PANTHER" id="PTHR43386">
    <property type="entry name" value="OLIGOPEPTIDE TRANSPORT SYSTEM PERMEASE PROTEIN APPC"/>
    <property type="match status" value="1"/>
</dbReference>
<dbReference type="EMBL" id="FZOW01000004">
    <property type="protein sequence ID" value="SNS67686.1"/>
    <property type="molecule type" value="Genomic_DNA"/>
</dbReference>
<keyword evidence="6 7" id="KW-0472">Membrane</keyword>
<name>A0A239GEF1_9NOCA</name>
<evidence type="ECO:0000256" key="4">
    <source>
        <dbReference type="ARBA" id="ARBA00022692"/>
    </source>
</evidence>
<evidence type="ECO:0000313" key="10">
    <source>
        <dbReference type="Proteomes" id="UP000198327"/>
    </source>
</evidence>
<feature type="transmembrane region" description="Helical" evidence="7">
    <location>
        <begin position="84"/>
        <end position="111"/>
    </location>
</feature>
<accession>A0A239GEF1</accession>
<proteinExistence type="inferred from homology"/>
<dbReference type="PROSITE" id="PS50928">
    <property type="entry name" value="ABC_TM1"/>
    <property type="match status" value="1"/>
</dbReference>
<dbReference type="CDD" id="cd06261">
    <property type="entry name" value="TM_PBP2"/>
    <property type="match status" value="1"/>
</dbReference>
<dbReference type="InterPro" id="IPR050366">
    <property type="entry name" value="BP-dependent_transpt_permease"/>
</dbReference>
<dbReference type="GO" id="GO:0005886">
    <property type="term" value="C:plasma membrane"/>
    <property type="evidence" value="ECO:0007669"/>
    <property type="project" value="UniProtKB-SubCell"/>
</dbReference>
<comment type="subcellular location">
    <subcellularLocation>
        <location evidence="1 7">Cell membrane</location>
        <topology evidence="1 7">Multi-pass membrane protein</topology>
    </subcellularLocation>
</comment>
<evidence type="ECO:0000256" key="2">
    <source>
        <dbReference type="ARBA" id="ARBA00022448"/>
    </source>
</evidence>
<reference evidence="10" key="1">
    <citation type="submission" date="2017-06" db="EMBL/GenBank/DDBJ databases">
        <authorList>
            <person name="Varghese N."/>
            <person name="Submissions S."/>
        </authorList>
    </citation>
    <scope>NUCLEOTIDE SEQUENCE [LARGE SCALE GENOMIC DNA]</scope>
    <source>
        <strain evidence="10">JCM 23211</strain>
    </source>
</reference>
<keyword evidence="3" id="KW-1003">Cell membrane</keyword>
<dbReference type="GO" id="GO:0055085">
    <property type="term" value="P:transmembrane transport"/>
    <property type="evidence" value="ECO:0007669"/>
    <property type="project" value="InterPro"/>
</dbReference>
<feature type="transmembrane region" description="Helical" evidence="7">
    <location>
        <begin position="248"/>
        <end position="271"/>
    </location>
</feature>
<dbReference type="InterPro" id="IPR000515">
    <property type="entry name" value="MetI-like"/>
</dbReference>
<evidence type="ECO:0000256" key="7">
    <source>
        <dbReference type="RuleBase" id="RU363032"/>
    </source>
</evidence>
<evidence type="ECO:0000256" key="3">
    <source>
        <dbReference type="ARBA" id="ARBA00022475"/>
    </source>
</evidence>
<feature type="transmembrane region" description="Helical" evidence="7">
    <location>
        <begin position="20"/>
        <end position="43"/>
    </location>
</feature>
<dbReference type="InterPro" id="IPR035906">
    <property type="entry name" value="MetI-like_sf"/>
</dbReference>
<dbReference type="PANTHER" id="PTHR43386:SF25">
    <property type="entry name" value="PEPTIDE ABC TRANSPORTER PERMEASE PROTEIN"/>
    <property type="match status" value="1"/>
</dbReference>
<evidence type="ECO:0000256" key="1">
    <source>
        <dbReference type="ARBA" id="ARBA00004651"/>
    </source>
</evidence>
<feature type="transmembrane region" description="Helical" evidence="7">
    <location>
        <begin position="131"/>
        <end position="155"/>
    </location>
</feature>
<keyword evidence="5 7" id="KW-1133">Transmembrane helix</keyword>
<keyword evidence="2 7" id="KW-0813">Transport</keyword>
<keyword evidence="10" id="KW-1185">Reference proteome</keyword>
<feature type="domain" description="ABC transmembrane type-1" evidence="8">
    <location>
        <begin position="82"/>
        <end position="271"/>
    </location>
</feature>
<evidence type="ECO:0000259" key="8">
    <source>
        <dbReference type="PROSITE" id="PS50928"/>
    </source>
</evidence>